<keyword evidence="6 8" id="KW-0472">Membrane</keyword>
<feature type="transmembrane region" description="Helical" evidence="8">
    <location>
        <begin position="142"/>
        <end position="159"/>
    </location>
</feature>
<evidence type="ECO:0000256" key="3">
    <source>
        <dbReference type="ARBA" id="ARBA00022448"/>
    </source>
</evidence>
<comment type="subcellular location">
    <subcellularLocation>
        <location evidence="1">Membrane</location>
        <topology evidence="1">Multi-pass membrane protein</topology>
    </subcellularLocation>
</comment>
<name>A0A8W8MW09_MAGGI</name>
<feature type="transmembrane region" description="Helical" evidence="8">
    <location>
        <begin position="112"/>
        <end position="130"/>
    </location>
</feature>
<feature type="transmembrane region" description="Helical" evidence="8">
    <location>
        <begin position="83"/>
        <end position="105"/>
    </location>
</feature>
<proteinExistence type="inferred from homology"/>
<dbReference type="GO" id="GO:0097272">
    <property type="term" value="P:ammonium homeostasis"/>
    <property type="evidence" value="ECO:0007669"/>
    <property type="project" value="TreeGrafter"/>
</dbReference>
<reference evidence="10" key="1">
    <citation type="submission" date="2022-08" db="UniProtKB">
        <authorList>
            <consortium name="EnsemblMetazoa"/>
        </authorList>
    </citation>
    <scope>IDENTIFICATION</scope>
    <source>
        <strain evidence="10">05x7-T-G4-1.051#20</strain>
    </source>
</reference>
<dbReference type="InterPro" id="IPR029020">
    <property type="entry name" value="Ammonium/urea_transptr"/>
</dbReference>
<feature type="transmembrane region" description="Helical" evidence="8">
    <location>
        <begin position="268"/>
        <end position="285"/>
    </location>
</feature>
<feature type="transmembrane region" description="Helical" evidence="8">
    <location>
        <begin position="44"/>
        <end position="63"/>
    </location>
</feature>
<evidence type="ECO:0000256" key="5">
    <source>
        <dbReference type="ARBA" id="ARBA00022989"/>
    </source>
</evidence>
<keyword evidence="3" id="KW-0813">Transport</keyword>
<feature type="transmembrane region" description="Helical" evidence="8">
    <location>
        <begin position="338"/>
        <end position="361"/>
    </location>
</feature>
<keyword evidence="7" id="KW-0924">Ammonia transport</keyword>
<dbReference type="EnsemblMetazoa" id="G4169.1">
    <property type="protein sequence ID" value="G4169.1:cds"/>
    <property type="gene ID" value="G4169"/>
</dbReference>
<dbReference type="GO" id="GO:0005886">
    <property type="term" value="C:plasma membrane"/>
    <property type="evidence" value="ECO:0007669"/>
    <property type="project" value="TreeGrafter"/>
</dbReference>
<dbReference type="AlphaFoldDB" id="A0A8W8MW09"/>
<evidence type="ECO:0000313" key="11">
    <source>
        <dbReference type="Proteomes" id="UP000005408"/>
    </source>
</evidence>
<feature type="transmembrane region" description="Helical" evidence="8">
    <location>
        <begin position="219"/>
        <end position="236"/>
    </location>
</feature>
<evidence type="ECO:0000259" key="9">
    <source>
        <dbReference type="Pfam" id="PF00909"/>
    </source>
</evidence>
<keyword evidence="11" id="KW-1185">Reference proteome</keyword>
<feature type="transmembrane region" description="Helical" evidence="8">
    <location>
        <begin position="243"/>
        <end position="262"/>
    </location>
</feature>
<evidence type="ECO:0000256" key="7">
    <source>
        <dbReference type="ARBA" id="ARBA00023177"/>
    </source>
</evidence>
<dbReference type="PANTHER" id="PTHR11730">
    <property type="entry name" value="AMMONIUM TRANSPORTER"/>
    <property type="match status" value="1"/>
</dbReference>
<protein>
    <recommendedName>
        <fullName evidence="9">Ammonium transporter AmtB-like domain-containing protein</fullName>
    </recommendedName>
</protein>
<evidence type="ECO:0000256" key="6">
    <source>
        <dbReference type="ARBA" id="ARBA00023136"/>
    </source>
</evidence>
<dbReference type="InterPro" id="IPR024041">
    <property type="entry name" value="NH4_transpt_AmtB-like_dom"/>
</dbReference>
<feature type="transmembrane region" description="Helical" evidence="8">
    <location>
        <begin position="180"/>
        <end position="199"/>
    </location>
</feature>
<dbReference type="Gene3D" id="1.10.3430.10">
    <property type="entry name" value="Ammonium transporter AmtB like domains"/>
    <property type="match status" value="1"/>
</dbReference>
<organism evidence="10 11">
    <name type="scientific">Magallana gigas</name>
    <name type="common">Pacific oyster</name>
    <name type="synonym">Crassostrea gigas</name>
    <dbReference type="NCBI Taxonomy" id="29159"/>
    <lineage>
        <taxon>Eukaryota</taxon>
        <taxon>Metazoa</taxon>
        <taxon>Spiralia</taxon>
        <taxon>Lophotrochozoa</taxon>
        <taxon>Mollusca</taxon>
        <taxon>Bivalvia</taxon>
        <taxon>Autobranchia</taxon>
        <taxon>Pteriomorphia</taxon>
        <taxon>Ostreida</taxon>
        <taxon>Ostreoidea</taxon>
        <taxon>Ostreidae</taxon>
        <taxon>Magallana</taxon>
    </lineage>
</organism>
<evidence type="ECO:0000256" key="4">
    <source>
        <dbReference type="ARBA" id="ARBA00022692"/>
    </source>
</evidence>
<dbReference type="SUPFAM" id="SSF111352">
    <property type="entry name" value="Ammonium transporter"/>
    <property type="match status" value="1"/>
</dbReference>
<evidence type="ECO:0000256" key="1">
    <source>
        <dbReference type="ARBA" id="ARBA00004141"/>
    </source>
</evidence>
<evidence type="ECO:0000256" key="8">
    <source>
        <dbReference type="SAM" id="Phobius"/>
    </source>
</evidence>
<sequence>MTSVSSFPVLSFYVGVILLQLGFVIREVGAVRISDTKRIIIRHFVNLLISGVVNCSLGYVLAFSDGGVAEKFIGKTIYYPNKFWDYVFGLQWIIATITSSIVAGAVAERCRLIAYFIYTVFITGFIHPVVRHWTLNKRGCGAVHVMGGIAALMGAMMIGPRTGRFEPSLKKDFNDRCHSVPIAVSGGILLLIGFVGFIWGCRKAFGVYHYGQSTEVFLTNPFVSSFVAAITSLLINRYFGKKWSLFVAINGALTGMIAISAGNDFFEPYAAAAIGLNAAIVYRAYSVLLVRFGIDDPLDVVSVHFGGGSWGLIAVAFFHRSKGLLHTWNSQSALILGWQMIGMIAIAVWTAVLSGIMFGILRFFGILRVRDEVCDEVQNEGFANPVYELGDIETEDLETVDSTVDGEDLPKAHKYGQHSVGDVHL</sequence>
<dbReference type="Pfam" id="PF00909">
    <property type="entry name" value="Ammonium_transp"/>
    <property type="match status" value="1"/>
</dbReference>
<dbReference type="GO" id="GO:0008519">
    <property type="term" value="F:ammonium channel activity"/>
    <property type="evidence" value="ECO:0007669"/>
    <property type="project" value="InterPro"/>
</dbReference>
<accession>A0A8W8MW09</accession>
<feature type="transmembrane region" description="Helical" evidence="8">
    <location>
        <begin position="6"/>
        <end position="24"/>
    </location>
</feature>
<keyword evidence="5 8" id="KW-1133">Transmembrane helix</keyword>
<keyword evidence="4 8" id="KW-0812">Transmembrane</keyword>
<evidence type="ECO:0000313" key="10">
    <source>
        <dbReference type="EnsemblMetazoa" id="G4169.1:cds"/>
    </source>
</evidence>
<dbReference type="PANTHER" id="PTHR11730:SF6">
    <property type="entry name" value="AMMONIUM TRANSPORTER"/>
    <property type="match status" value="1"/>
</dbReference>
<evidence type="ECO:0000256" key="2">
    <source>
        <dbReference type="ARBA" id="ARBA00005887"/>
    </source>
</evidence>
<feature type="transmembrane region" description="Helical" evidence="8">
    <location>
        <begin position="297"/>
        <end position="318"/>
    </location>
</feature>
<dbReference type="Proteomes" id="UP000005408">
    <property type="component" value="Unassembled WGS sequence"/>
</dbReference>
<comment type="similarity">
    <text evidence="2">Belongs to the ammonia transporter channel (TC 1.A.11.2) family.</text>
</comment>
<feature type="domain" description="Ammonium transporter AmtB-like" evidence="9">
    <location>
        <begin position="12"/>
        <end position="372"/>
    </location>
</feature>